<dbReference type="Proteomes" id="UP000002530">
    <property type="component" value="Unassembled WGS sequence"/>
</dbReference>
<sequence length="580" mass="64654">MALAQLLSYPLETSNLATDGTWQKPQDPDLRAERMGPPLSFHHSDLIGGCVWAESGEGGGYVREEKRLEGREFEPLKLAREYWKGIWGVLSVKASVVPEVSMSRQVADVNQLPILAAPRVLYYVHSLLLSRLAQLLLISIIAVIYQDTEYRMASENGGVLHWGTSDRKEKRKPSRRDPEKRRQQNAQAQRKYRKALLSDSGTDTHHLLGEKLRKRLDQLEAIAASGAPAFSTQGTPATATRPPEGATGDSSSCALLDSSIIKFPAYGILDIPVSSSSAVIPEECQFPQELENSLSALSPWDLATDPQSNDDHSWLRVWDSTKFVHPSLLICDIKKDSHCPYWTATVSCGCSTPHVQIRTQGPDPSCYGDIKILSIEPGAPAADPCASQLRIETVCTISALHAIGTHVGITEELICADDSLSPFFRFTVDSADDTAKNDMICAVQRIFTTLKPDLRPTKEQITIRHHPFIDILPSPTLRKNLIKHQDELDEDEFFHDMLIGLVCWGGAGVGRRDRNLSTSYASTGTPWDVRSWEARDWFIKKYWRLLGGEDGELVRQSEWWRSIRGEDSLDVEARQVTEAT</sequence>
<evidence type="ECO:0008006" key="4">
    <source>
        <dbReference type="Google" id="ProtNLM"/>
    </source>
</evidence>
<feature type="region of interest" description="Disordered" evidence="1">
    <location>
        <begin position="161"/>
        <end position="195"/>
    </location>
</feature>
<dbReference type="InParanoid" id="Q4WIR2"/>
<dbReference type="HOGENOM" id="CLU_033726_4_2_1"/>
<dbReference type="CDD" id="cd14688">
    <property type="entry name" value="bZIP_YAP"/>
    <property type="match status" value="1"/>
</dbReference>
<evidence type="ECO:0000256" key="1">
    <source>
        <dbReference type="SAM" id="MobiDB-lite"/>
    </source>
</evidence>
<name>Q4WIR2_ASPFU</name>
<accession>Q4WIR2</accession>
<dbReference type="PANTHER" id="PTHR38116">
    <property type="entry name" value="CHROMOSOME 7, WHOLE GENOME SHOTGUN SEQUENCE"/>
    <property type="match status" value="1"/>
</dbReference>
<dbReference type="EMBL" id="AAHF01000008">
    <property type="protein sequence ID" value="EAL87193.2"/>
    <property type="molecule type" value="Genomic_DNA"/>
</dbReference>
<dbReference type="Pfam" id="PF11905">
    <property type="entry name" value="DUF3425"/>
    <property type="match status" value="1"/>
</dbReference>
<dbReference type="OMA" id="ITRSMYC"/>
<dbReference type="OrthoDB" id="5973539at2759"/>
<reference evidence="2 3" key="1">
    <citation type="journal article" date="2005" name="Nature">
        <title>Genomic sequence of the pathogenic and allergenic filamentous fungus Aspergillus fumigatus.</title>
        <authorList>
            <person name="Nierman W.C."/>
            <person name="Pain A."/>
            <person name="Anderson M.J."/>
            <person name="Wortman J.R."/>
            <person name="Kim H.S."/>
            <person name="Arroyo J."/>
            <person name="Berriman M."/>
            <person name="Abe K."/>
            <person name="Archer D.B."/>
            <person name="Bermejo C."/>
            <person name="Bennett J."/>
            <person name="Bowyer P."/>
            <person name="Chen D."/>
            <person name="Collins M."/>
            <person name="Coulsen R."/>
            <person name="Davies R."/>
            <person name="Dyer P.S."/>
            <person name="Farman M."/>
            <person name="Fedorova N."/>
            <person name="Fedorova N."/>
            <person name="Feldblyum T.V."/>
            <person name="Fischer R."/>
            <person name="Fosker N."/>
            <person name="Fraser A."/>
            <person name="Garcia J.L."/>
            <person name="Garcia M.J."/>
            <person name="Goble A."/>
            <person name="Goldman G.H."/>
            <person name="Gomi K."/>
            <person name="Griffith-Jones S."/>
            <person name="Gwilliam R."/>
            <person name="Haas B."/>
            <person name="Haas H."/>
            <person name="Harris D."/>
            <person name="Horiuchi H."/>
            <person name="Huang J."/>
            <person name="Humphray S."/>
            <person name="Jimenez J."/>
            <person name="Keller N."/>
            <person name="Khouri H."/>
            <person name="Kitamoto K."/>
            <person name="Kobayashi T."/>
            <person name="Konzack S."/>
            <person name="Kulkarni R."/>
            <person name="Kumagai T."/>
            <person name="Lafon A."/>
            <person name="Latge J.P."/>
            <person name="Li W."/>
            <person name="Lord A."/>
            <person name="Lu C."/>
            <person name="Majoros W.H."/>
            <person name="May G.S."/>
            <person name="Miller B.L."/>
            <person name="Mohamoud Y."/>
            <person name="Molina M."/>
            <person name="Monod M."/>
            <person name="Mouyna I."/>
            <person name="Mulligan S."/>
            <person name="Murphy L."/>
            <person name="O'Neil S."/>
            <person name="Paulsen I."/>
            <person name="Penalva M.A."/>
            <person name="Pertea M."/>
            <person name="Price C."/>
            <person name="Pritchard B.L."/>
            <person name="Quail M.A."/>
            <person name="Rabbinowitsch E."/>
            <person name="Rawlins N."/>
            <person name="Rajandream M.A."/>
            <person name="Reichard U."/>
            <person name="Renauld H."/>
            <person name="Robson G.D."/>
            <person name="Rodriguez de Cordoba S."/>
            <person name="Rodriguez-Pena J.M."/>
            <person name="Ronning C.M."/>
            <person name="Rutter S."/>
            <person name="Salzberg S.L."/>
            <person name="Sanchez M."/>
            <person name="Sanchez-Ferrero J.C."/>
            <person name="Saunders D."/>
            <person name="Seeger K."/>
            <person name="Squares R."/>
            <person name="Squares S."/>
            <person name="Takeuchi M."/>
            <person name="Tekaia F."/>
            <person name="Turner G."/>
            <person name="Vazquez de Aldana C.R."/>
            <person name="Weidman J."/>
            <person name="White O."/>
            <person name="Woodward J."/>
            <person name="Yu J.H."/>
            <person name="Fraser C."/>
            <person name="Galagan J.E."/>
            <person name="Asai K."/>
            <person name="Machida M."/>
            <person name="Hall N."/>
            <person name="Barrell B."/>
            <person name="Denning D.W."/>
        </authorList>
    </citation>
    <scope>NUCLEOTIDE SEQUENCE [LARGE SCALE GENOMIC DNA]</scope>
    <source>
        <strain evidence="2 3">Af293</strain>
    </source>
</reference>
<dbReference type="PANTHER" id="PTHR38116:SF5">
    <property type="entry name" value="BZIP DOMAIN-CONTAINING PROTEIN"/>
    <property type="match status" value="1"/>
</dbReference>
<protein>
    <recommendedName>
        <fullName evidence="4">BZIP domain-containing protein</fullName>
    </recommendedName>
</protein>
<evidence type="ECO:0000313" key="2">
    <source>
        <dbReference type="EMBL" id="EAL87193.2"/>
    </source>
</evidence>
<feature type="region of interest" description="Disordered" evidence="1">
    <location>
        <begin position="227"/>
        <end position="249"/>
    </location>
</feature>
<evidence type="ECO:0000313" key="3">
    <source>
        <dbReference type="Proteomes" id="UP000002530"/>
    </source>
</evidence>
<dbReference type="InterPro" id="IPR021833">
    <property type="entry name" value="DUF3425"/>
</dbReference>
<dbReference type="GeneID" id="3506692"/>
<dbReference type="AlphaFoldDB" id="Q4WIR2"/>
<keyword evidence="3" id="KW-1185">Reference proteome</keyword>
<gene>
    <name evidence="2" type="ORF">AFUA_2G00940</name>
</gene>
<dbReference type="eggNOG" id="ENOG502SP0F">
    <property type="taxonomic scope" value="Eukaryota"/>
</dbReference>
<comment type="caution">
    <text evidence="2">The sequence shown here is derived from an EMBL/GenBank/DDBJ whole genome shotgun (WGS) entry which is preliminary data.</text>
</comment>
<dbReference type="VEuPathDB" id="FungiDB:Afu2g00940"/>
<organism evidence="2 3">
    <name type="scientific">Aspergillus fumigatus (strain ATCC MYA-4609 / CBS 101355 / FGSC A1100 / Af293)</name>
    <name type="common">Neosartorya fumigata</name>
    <dbReference type="NCBI Taxonomy" id="330879"/>
    <lineage>
        <taxon>Eukaryota</taxon>
        <taxon>Fungi</taxon>
        <taxon>Dikarya</taxon>
        <taxon>Ascomycota</taxon>
        <taxon>Pezizomycotina</taxon>
        <taxon>Eurotiomycetes</taxon>
        <taxon>Eurotiomycetidae</taxon>
        <taxon>Eurotiales</taxon>
        <taxon>Aspergillaceae</taxon>
        <taxon>Aspergillus</taxon>
        <taxon>Aspergillus subgen. Fumigati</taxon>
    </lineage>
</organism>
<dbReference type="RefSeq" id="XP_749231.2">
    <property type="nucleotide sequence ID" value="XM_744138.2"/>
</dbReference>
<dbReference type="KEGG" id="afm:AFUA_2G00940"/>
<proteinExistence type="predicted"/>